<evidence type="ECO:0000259" key="5">
    <source>
        <dbReference type="Pfam" id="PF25053"/>
    </source>
</evidence>
<dbReference type="Gene3D" id="3.40.50.300">
    <property type="entry name" value="P-loop containing nucleotide triphosphate hydrolases"/>
    <property type="match status" value="1"/>
</dbReference>
<evidence type="ECO:0000256" key="2">
    <source>
        <dbReference type="SAM" id="MobiDB-lite"/>
    </source>
</evidence>
<dbReference type="AlphaFoldDB" id="A0AAE8N0B0"/>
<dbReference type="PANTHER" id="PTHR10039">
    <property type="entry name" value="AMELOGENIN"/>
    <property type="match status" value="1"/>
</dbReference>
<dbReference type="Proteomes" id="UP001187682">
    <property type="component" value="Unassembled WGS sequence"/>
</dbReference>
<evidence type="ECO:0000256" key="1">
    <source>
        <dbReference type="ARBA" id="ARBA00022737"/>
    </source>
</evidence>
<dbReference type="Gene3D" id="1.20.120.1020">
    <property type="entry name" value="Prion-inhibition and propagation, HeLo domain"/>
    <property type="match status" value="1"/>
</dbReference>
<dbReference type="PANTHER" id="PTHR10039:SF5">
    <property type="entry name" value="NACHT DOMAIN-CONTAINING PROTEIN"/>
    <property type="match status" value="1"/>
</dbReference>
<dbReference type="SUPFAM" id="SSF52540">
    <property type="entry name" value="P-loop containing nucleoside triphosphate hydrolases"/>
    <property type="match status" value="1"/>
</dbReference>
<protein>
    <submittedName>
        <fullName evidence="6">Related to small s protein</fullName>
    </submittedName>
</protein>
<gene>
    <name evidence="6" type="ORF">DNG_06714</name>
</gene>
<reference evidence="6" key="1">
    <citation type="submission" date="2018-03" db="EMBL/GenBank/DDBJ databases">
        <authorList>
            <person name="Guldener U."/>
        </authorList>
    </citation>
    <scope>NUCLEOTIDE SEQUENCE</scope>
</reference>
<proteinExistence type="predicted"/>
<dbReference type="Pfam" id="PF14479">
    <property type="entry name" value="HeLo"/>
    <property type="match status" value="1"/>
</dbReference>
<comment type="caution">
    <text evidence="6">The sequence shown here is derived from an EMBL/GenBank/DDBJ whole genome shotgun (WGS) entry which is preliminary data.</text>
</comment>
<evidence type="ECO:0000313" key="6">
    <source>
        <dbReference type="EMBL" id="SPO04031.1"/>
    </source>
</evidence>
<dbReference type="Pfam" id="PF25053">
    <property type="entry name" value="DUF7791"/>
    <property type="match status" value="1"/>
</dbReference>
<name>A0AAE8N0B0_9PEZI</name>
<evidence type="ECO:0000313" key="7">
    <source>
        <dbReference type="Proteomes" id="UP001187682"/>
    </source>
</evidence>
<keyword evidence="7" id="KW-1185">Reference proteome</keyword>
<dbReference type="Pfam" id="PF24883">
    <property type="entry name" value="NPHP3_N"/>
    <property type="match status" value="1"/>
</dbReference>
<dbReference type="InterPro" id="IPR029498">
    <property type="entry name" value="HeLo_dom"/>
</dbReference>
<evidence type="ECO:0000259" key="3">
    <source>
        <dbReference type="Pfam" id="PF14479"/>
    </source>
</evidence>
<dbReference type="InterPro" id="IPR056693">
    <property type="entry name" value="DUF7791"/>
</dbReference>
<keyword evidence="1" id="KW-0677">Repeat</keyword>
<feature type="domain" description="Prion-inhibition and propagation HeLo" evidence="3">
    <location>
        <begin position="5"/>
        <end position="183"/>
    </location>
</feature>
<dbReference type="EMBL" id="ONZQ02000009">
    <property type="protein sequence ID" value="SPO04031.1"/>
    <property type="molecule type" value="Genomic_DNA"/>
</dbReference>
<dbReference type="InterPro" id="IPR038305">
    <property type="entry name" value="HeLo_sf"/>
</dbReference>
<sequence>MEAVGVALGILGLAGSFKGCIDLFSYFSSAKSFDRDHAILTTKLDVEKALLLQWSQRVRLLQPDYDMRLDDDTTHSAVLAILSSVQRLLGEGASLQERYGLEREELAPVPIDETVSGPRMKTFTDDFRALTFRAGKRREGASLPKKFRWAIGDREKFQALIQDLSHFVLKLHQVVPELVPQARLGPSSLISMTRDDIRAIRQRGRLLLVRDATRDDHRVISDLAEERLVELARQLVLYHVWFRIIDDRRDNIAQPHYRTLQWALHPPHADSEWDDLSQWLASGSGAYWVSGKAGSGKSTLMKHLHNHPRTLDLLSVWARGCPLTIGYFFFWHLDTQEQKSQYGLARALLYYIVTADPPLIPTLLPRMWQEAYGGEVRDLKPPSDAELMFAFATLSHGLESMRHYCFFIDGLDEYSGKCQDGVAFIKNLYRSPRIKVVLSSRPIPPCVEAFSTMPKLRLQDLTGGDVANYVEDTLGSHPYMATLKAIDPSGAASILDGLANRASGVFLWIVLACRSIIDGFGSFDSVEELQARVQELPPELEDLFQHMLNQIDPRYHSQAAKILKVSYRHQVAARLKQNSEVAGMCTLSLAILEDGRMELHGTEFRRMAIEEMVTKCTILEGRLRSRCGGLLELYVPKAVNAGPFCLCPPTAHHSLVESTVLFMHRTVFEFLDMPDVWDLECLRIQDELFDADAALALMSLHQADLSLYARPLHSGHIHHFLDAIMYNKNADQSTDCAAMVFSRFEELTDLIRESNRRVACAVAPDSLLGRPLRGRLALLISVEAGMTYCFKADLMSQGETVADGERHSSFPFLFHAVERPLLTRLESLRGTLTIRRSAFSSEMIRYLLSQTCLPNKEFDAGERGTMTPWRCWLDKLQMTDVEEAALEEGDGILLADIAQTMEDFIAHGADLEVVKAGSNVVDMIILRYFHVVSRRTRHSKFRTQHSNRLRSLVQSIREAGIRKRRCEELDDESRPQRTRRRLAEEGEEK</sequence>
<feature type="domain" description="DUF7791" evidence="5">
    <location>
        <begin position="550"/>
        <end position="702"/>
    </location>
</feature>
<dbReference type="InterPro" id="IPR056884">
    <property type="entry name" value="NPHP3-like_N"/>
</dbReference>
<feature type="region of interest" description="Disordered" evidence="2">
    <location>
        <begin position="967"/>
        <end position="989"/>
    </location>
</feature>
<feature type="domain" description="Nephrocystin 3-like N-terminal" evidence="4">
    <location>
        <begin position="275"/>
        <end position="441"/>
    </location>
</feature>
<dbReference type="InterPro" id="IPR027417">
    <property type="entry name" value="P-loop_NTPase"/>
</dbReference>
<evidence type="ECO:0000259" key="4">
    <source>
        <dbReference type="Pfam" id="PF24883"/>
    </source>
</evidence>
<accession>A0AAE8N0B0</accession>
<organism evidence="6 7">
    <name type="scientific">Cephalotrichum gorgonifer</name>
    <dbReference type="NCBI Taxonomy" id="2041049"/>
    <lineage>
        <taxon>Eukaryota</taxon>
        <taxon>Fungi</taxon>
        <taxon>Dikarya</taxon>
        <taxon>Ascomycota</taxon>
        <taxon>Pezizomycotina</taxon>
        <taxon>Sordariomycetes</taxon>
        <taxon>Hypocreomycetidae</taxon>
        <taxon>Microascales</taxon>
        <taxon>Microascaceae</taxon>
        <taxon>Cephalotrichum</taxon>
    </lineage>
</organism>